<dbReference type="EMBL" id="LK391707">
    <property type="protein sequence ID" value="CDR94341.1"/>
    <property type="molecule type" value="Genomic_DNA"/>
</dbReference>
<evidence type="ECO:0000256" key="4">
    <source>
        <dbReference type="ARBA" id="ARBA00022771"/>
    </source>
</evidence>
<dbReference type="GO" id="GO:0008270">
    <property type="term" value="F:zinc ion binding"/>
    <property type="evidence" value="ECO:0007669"/>
    <property type="project" value="UniProtKB-KW"/>
</dbReference>
<evidence type="ECO:0000256" key="1">
    <source>
        <dbReference type="ARBA" id="ARBA00004496"/>
    </source>
</evidence>
<dbReference type="OrthoDB" id="302966at2759"/>
<evidence type="ECO:0000256" key="2">
    <source>
        <dbReference type="ARBA" id="ARBA00022490"/>
    </source>
</evidence>
<dbReference type="PANTHER" id="PTHR12983:SF9">
    <property type="entry name" value="E3 UBIQUITIN-PROTEIN LIGASE RNF10"/>
    <property type="match status" value="1"/>
</dbReference>
<evidence type="ECO:0000256" key="6">
    <source>
        <dbReference type="PROSITE-ProRule" id="PRU00175"/>
    </source>
</evidence>
<organism evidence="8 9">
    <name type="scientific">Babesia bigemina</name>
    <dbReference type="NCBI Taxonomy" id="5866"/>
    <lineage>
        <taxon>Eukaryota</taxon>
        <taxon>Sar</taxon>
        <taxon>Alveolata</taxon>
        <taxon>Apicomplexa</taxon>
        <taxon>Aconoidasida</taxon>
        <taxon>Piroplasmida</taxon>
        <taxon>Babesiidae</taxon>
        <taxon>Babesia</taxon>
    </lineage>
</organism>
<dbReference type="InterPro" id="IPR039739">
    <property type="entry name" value="MAG2/RNF10"/>
</dbReference>
<dbReference type="OMA" id="ASWKQYL"/>
<keyword evidence="9" id="KW-1185">Reference proteome</keyword>
<evidence type="ECO:0000313" key="9">
    <source>
        <dbReference type="Proteomes" id="UP000033188"/>
    </source>
</evidence>
<dbReference type="RefSeq" id="XP_012766527.1">
    <property type="nucleotide sequence ID" value="XM_012911073.1"/>
</dbReference>
<sequence>MHTRGRQERYRIPSDQLVNFSRYVVRHEVPARSECVPPAPSFRPAQRNLRCYIADVGLPPEELPISRPNLTVDWSMVDLVDLMVDEDNPVTCPICLDESLIAPRVARCGHAFCWLCILKYLNFNKTSDKKPCPLCQHSLNRVDLKPVRFQVKQKPTVLTFALLTQEENACTAVLHPDICEMLGGTRELRPVNQIASSDSLDIQFWDVAYTDQMKLRELLKNDYLALENLALNTHDGDGATHDAVVEALSHLNNHGISVGNNDAPSFTYDADNVKEAVSHIRNVADSYVYAACDDSDPNLDSDGRTKHYCFYQSVDGCKVLLHPMLLKCLWHCCGQRVNRLPLFLSNLPVLGLEEVVVTGMMRRRYNWLNHFRMGCKVYLAHVPLESYVPPSTLHEFMRQRQIAMDMKMSKRLQSQDDA</sequence>
<reference evidence="9" key="1">
    <citation type="journal article" date="2014" name="Nucleic Acids Res.">
        <title>The evolutionary dynamics of variant antigen genes in Babesia reveal a history of genomic innovation underlying host-parasite interaction.</title>
        <authorList>
            <person name="Jackson A.P."/>
            <person name="Otto T.D."/>
            <person name="Darby A."/>
            <person name="Ramaprasad A."/>
            <person name="Xia D."/>
            <person name="Echaide I.E."/>
            <person name="Farber M."/>
            <person name="Gahlot S."/>
            <person name="Gamble J."/>
            <person name="Gupta D."/>
            <person name="Gupta Y."/>
            <person name="Jackson L."/>
            <person name="Malandrin L."/>
            <person name="Malas T.B."/>
            <person name="Moussa E."/>
            <person name="Nair M."/>
            <person name="Reid A.J."/>
            <person name="Sanders M."/>
            <person name="Sharma J."/>
            <person name="Tracey A."/>
            <person name="Quail M.A."/>
            <person name="Weir W."/>
            <person name="Wastling J.M."/>
            <person name="Hall N."/>
            <person name="Willadsen P."/>
            <person name="Lingelbach K."/>
            <person name="Shiels B."/>
            <person name="Tait A."/>
            <person name="Berriman M."/>
            <person name="Allred D.R."/>
            <person name="Pain A."/>
        </authorList>
    </citation>
    <scope>NUCLEOTIDE SEQUENCE [LARGE SCALE GENOMIC DNA]</scope>
    <source>
        <strain evidence="9">Bond</strain>
    </source>
</reference>
<dbReference type="AlphaFoldDB" id="A0A061D0M0"/>
<accession>A0A061D0M0</accession>
<dbReference type="Pfam" id="PF00097">
    <property type="entry name" value="zf-C3HC4"/>
    <property type="match status" value="1"/>
</dbReference>
<dbReference type="InterPro" id="IPR001841">
    <property type="entry name" value="Znf_RING"/>
</dbReference>
<dbReference type="SUPFAM" id="SSF57850">
    <property type="entry name" value="RING/U-box"/>
    <property type="match status" value="1"/>
</dbReference>
<dbReference type="GO" id="GO:0045944">
    <property type="term" value="P:positive regulation of transcription by RNA polymerase II"/>
    <property type="evidence" value="ECO:0007669"/>
    <property type="project" value="TreeGrafter"/>
</dbReference>
<gene>
    <name evidence="8" type="ORF">BBBOND_0106500</name>
</gene>
<keyword evidence="4 6" id="KW-0863">Zinc-finger</keyword>
<comment type="subcellular location">
    <subcellularLocation>
        <location evidence="1">Cytoplasm</location>
    </subcellularLocation>
</comment>
<dbReference type="VEuPathDB" id="PiroplasmaDB:BBBOND_0106500"/>
<dbReference type="PANTHER" id="PTHR12983">
    <property type="entry name" value="RING FINGER 10 FAMILY MEMBER"/>
    <property type="match status" value="1"/>
</dbReference>
<dbReference type="GO" id="GO:0000976">
    <property type="term" value="F:transcription cis-regulatory region binding"/>
    <property type="evidence" value="ECO:0007669"/>
    <property type="project" value="TreeGrafter"/>
</dbReference>
<evidence type="ECO:0000256" key="5">
    <source>
        <dbReference type="ARBA" id="ARBA00022833"/>
    </source>
</evidence>
<dbReference type="STRING" id="5866.A0A061D0M0"/>
<dbReference type="GO" id="GO:0005737">
    <property type="term" value="C:cytoplasm"/>
    <property type="evidence" value="ECO:0007669"/>
    <property type="project" value="UniProtKB-SubCell"/>
</dbReference>
<dbReference type="PROSITE" id="PS00518">
    <property type="entry name" value="ZF_RING_1"/>
    <property type="match status" value="1"/>
</dbReference>
<dbReference type="InterPro" id="IPR017907">
    <property type="entry name" value="Znf_RING_CS"/>
</dbReference>
<evidence type="ECO:0000259" key="7">
    <source>
        <dbReference type="PROSITE" id="PS50089"/>
    </source>
</evidence>
<dbReference type="GeneID" id="24562882"/>
<dbReference type="KEGG" id="bbig:BBBOND_0106500"/>
<dbReference type="Proteomes" id="UP000033188">
    <property type="component" value="Chromosome 1"/>
</dbReference>
<name>A0A061D0M0_BABBI</name>
<evidence type="ECO:0000313" key="8">
    <source>
        <dbReference type="EMBL" id="CDR94341.1"/>
    </source>
</evidence>
<feature type="domain" description="RING-type" evidence="7">
    <location>
        <begin position="92"/>
        <end position="136"/>
    </location>
</feature>
<dbReference type="PROSITE" id="PS50089">
    <property type="entry name" value="ZF_RING_2"/>
    <property type="match status" value="1"/>
</dbReference>
<dbReference type="SMART" id="SM00184">
    <property type="entry name" value="RING"/>
    <property type="match status" value="1"/>
</dbReference>
<proteinExistence type="predicted"/>
<dbReference type="InterPro" id="IPR018957">
    <property type="entry name" value="Znf_C3HC4_RING-type"/>
</dbReference>
<dbReference type="Gene3D" id="3.30.40.10">
    <property type="entry name" value="Zinc/RING finger domain, C3HC4 (zinc finger)"/>
    <property type="match status" value="1"/>
</dbReference>
<dbReference type="InterPro" id="IPR013083">
    <property type="entry name" value="Znf_RING/FYVE/PHD"/>
</dbReference>
<protein>
    <recommendedName>
        <fullName evidence="7">RING-type domain-containing protein</fullName>
    </recommendedName>
</protein>
<keyword evidence="3" id="KW-0479">Metal-binding</keyword>
<keyword evidence="5" id="KW-0862">Zinc</keyword>
<keyword evidence="2" id="KW-0963">Cytoplasm</keyword>
<evidence type="ECO:0000256" key="3">
    <source>
        <dbReference type="ARBA" id="ARBA00022723"/>
    </source>
</evidence>